<keyword evidence="1" id="KW-1133">Transmembrane helix</keyword>
<reference evidence="4 5" key="1">
    <citation type="submission" date="2024-02" db="EMBL/GenBank/DDBJ databases">
        <title>Chromosome-level genome assembly of the Eurasian Minnow (Phoxinus phoxinus).</title>
        <authorList>
            <person name="Oriowo T.O."/>
            <person name="Martin S."/>
            <person name="Stange M."/>
            <person name="Chrysostomakis Y."/>
            <person name="Brown T."/>
            <person name="Winkler S."/>
            <person name="Kukowka S."/>
            <person name="Myers E.W."/>
            <person name="Bohne A."/>
        </authorList>
    </citation>
    <scope>NUCLEOTIDE SEQUENCE [LARGE SCALE GENOMIC DNA]</scope>
    <source>
        <strain evidence="4">ZFMK-TIS-60720</strain>
        <tissue evidence="4">Whole Organism</tissue>
    </source>
</reference>
<evidence type="ECO:0000313" key="5">
    <source>
        <dbReference type="Proteomes" id="UP001364617"/>
    </source>
</evidence>
<keyword evidence="1" id="KW-0812">Transmembrane</keyword>
<evidence type="ECO:0000256" key="1">
    <source>
        <dbReference type="SAM" id="Phobius"/>
    </source>
</evidence>
<dbReference type="InterPro" id="IPR003599">
    <property type="entry name" value="Ig_sub"/>
</dbReference>
<protein>
    <recommendedName>
        <fullName evidence="3">Ig-like domain-containing protein</fullName>
    </recommendedName>
</protein>
<evidence type="ECO:0000256" key="2">
    <source>
        <dbReference type="SAM" id="SignalP"/>
    </source>
</evidence>
<dbReference type="PROSITE" id="PS50835">
    <property type="entry name" value="IG_LIKE"/>
    <property type="match status" value="1"/>
</dbReference>
<dbReference type="Proteomes" id="UP001364617">
    <property type="component" value="Unassembled WGS sequence"/>
</dbReference>
<dbReference type="InterPro" id="IPR013106">
    <property type="entry name" value="Ig_V-set"/>
</dbReference>
<evidence type="ECO:0000313" key="4">
    <source>
        <dbReference type="EMBL" id="KAK7136778.1"/>
    </source>
</evidence>
<dbReference type="AlphaFoldDB" id="A0AAN9CKQ4"/>
<keyword evidence="1" id="KW-0472">Membrane</keyword>
<dbReference type="InterPro" id="IPR036179">
    <property type="entry name" value="Ig-like_dom_sf"/>
</dbReference>
<dbReference type="SMART" id="SM00409">
    <property type="entry name" value="IG"/>
    <property type="match status" value="1"/>
</dbReference>
<sequence>MILNTALICLCILTTNGVFGETEEVKSVSVTEGDSVSLNTDVQVQRDDHILWTFGPQNTRIAEIFKRDQINIIFVSNDGSFRDKLQMDNQTGSLTIRNIRFEHTGLYELAIIRSRKTLKRFNVTVYAPLPILVISVNSLNCSSSSSSSRSSVSRCSLVCSVFNVSHVTLSWYKGIRVLSSNSVSDLSISLSLPLEVEYQDKNTYSCVINNTISNQTTHLDNIMQLCHTCEEQSHRSYLISVGVGVLLLLAIIAVSGGIMIWYFKNRKSATPSVETEEIHYATTTFCARHLQKTKRNEDDEIVYSSVKMS</sequence>
<name>A0AAN9CKQ4_9TELE</name>
<dbReference type="FunFam" id="2.60.40.10:FF:002431">
    <property type="entry name" value="Si:ch211-222k6.3"/>
    <property type="match status" value="1"/>
</dbReference>
<dbReference type="Gene3D" id="2.60.40.10">
    <property type="entry name" value="Immunoglobulins"/>
    <property type="match status" value="2"/>
</dbReference>
<accession>A0AAN9CKQ4</accession>
<feature type="transmembrane region" description="Helical" evidence="1">
    <location>
        <begin position="237"/>
        <end position="263"/>
    </location>
</feature>
<feature type="domain" description="Ig-like" evidence="3">
    <location>
        <begin position="130"/>
        <end position="217"/>
    </location>
</feature>
<gene>
    <name evidence="4" type="ORF">R3I93_016974</name>
</gene>
<feature type="chain" id="PRO_5042870574" description="Ig-like domain-containing protein" evidence="2">
    <location>
        <begin position="21"/>
        <end position="309"/>
    </location>
</feature>
<dbReference type="SUPFAM" id="SSF48726">
    <property type="entry name" value="Immunoglobulin"/>
    <property type="match status" value="2"/>
</dbReference>
<dbReference type="EMBL" id="JAYKXH010000018">
    <property type="protein sequence ID" value="KAK7136778.1"/>
    <property type="molecule type" value="Genomic_DNA"/>
</dbReference>
<feature type="signal peptide" evidence="2">
    <location>
        <begin position="1"/>
        <end position="20"/>
    </location>
</feature>
<proteinExistence type="predicted"/>
<organism evidence="4 5">
    <name type="scientific">Phoxinus phoxinus</name>
    <name type="common">Eurasian minnow</name>
    <dbReference type="NCBI Taxonomy" id="58324"/>
    <lineage>
        <taxon>Eukaryota</taxon>
        <taxon>Metazoa</taxon>
        <taxon>Chordata</taxon>
        <taxon>Craniata</taxon>
        <taxon>Vertebrata</taxon>
        <taxon>Euteleostomi</taxon>
        <taxon>Actinopterygii</taxon>
        <taxon>Neopterygii</taxon>
        <taxon>Teleostei</taxon>
        <taxon>Ostariophysi</taxon>
        <taxon>Cypriniformes</taxon>
        <taxon>Leuciscidae</taxon>
        <taxon>Phoxininae</taxon>
        <taxon>Phoxinus</taxon>
    </lineage>
</organism>
<dbReference type="PANTHER" id="PTHR21063:SF4">
    <property type="entry name" value="CD48 ANTIGEN-RELATED"/>
    <property type="match status" value="1"/>
</dbReference>
<dbReference type="PANTHER" id="PTHR21063">
    <property type="entry name" value="LFA-3"/>
    <property type="match status" value="1"/>
</dbReference>
<dbReference type="InterPro" id="IPR013783">
    <property type="entry name" value="Ig-like_fold"/>
</dbReference>
<evidence type="ECO:0000259" key="3">
    <source>
        <dbReference type="PROSITE" id="PS50835"/>
    </source>
</evidence>
<dbReference type="InterPro" id="IPR007110">
    <property type="entry name" value="Ig-like_dom"/>
</dbReference>
<dbReference type="Pfam" id="PF07686">
    <property type="entry name" value="V-set"/>
    <property type="match status" value="1"/>
</dbReference>
<comment type="caution">
    <text evidence="4">The sequence shown here is derived from an EMBL/GenBank/DDBJ whole genome shotgun (WGS) entry which is preliminary data.</text>
</comment>
<keyword evidence="5" id="KW-1185">Reference proteome</keyword>
<keyword evidence="2" id="KW-0732">Signal</keyword>